<accession>A0AA36BNV7</accession>
<organism evidence="1 2">
    <name type="scientific">Octopus vulgaris</name>
    <name type="common">Common octopus</name>
    <dbReference type="NCBI Taxonomy" id="6645"/>
    <lineage>
        <taxon>Eukaryota</taxon>
        <taxon>Metazoa</taxon>
        <taxon>Spiralia</taxon>
        <taxon>Lophotrochozoa</taxon>
        <taxon>Mollusca</taxon>
        <taxon>Cephalopoda</taxon>
        <taxon>Coleoidea</taxon>
        <taxon>Octopodiformes</taxon>
        <taxon>Octopoda</taxon>
        <taxon>Incirrata</taxon>
        <taxon>Octopodidae</taxon>
        <taxon>Octopus</taxon>
    </lineage>
</organism>
<reference evidence="1" key="1">
    <citation type="submission" date="2023-08" db="EMBL/GenBank/DDBJ databases">
        <authorList>
            <person name="Alioto T."/>
            <person name="Alioto T."/>
            <person name="Gomez Garrido J."/>
        </authorList>
    </citation>
    <scope>NUCLEOTIDE SEQUENCE</scope>
</reference>
<evidence type="ECO:0000313" key="1">
    <source>
        <dbReference type="EMBL" id="CAI9737459.1"/>
    </source>
</evidence>
<dbReference type="AlphaFoldDB" id="A0AA36BNV7"/>
<protein>
    <submittedName>
        <fullName evidence="1">Uncharacterized protein</fullName>
    </submittedName>
</protein>
<evidence type="ECO:0000313" key="2">
    <source>
        <dbReference type="Proteomes" id="UP001162480"/>
    </source>
</evidence>
<proteinExistence type="predicted"/>
<gene>
    <name evidence="1" type="ORF">OCTVUL_1B016546</name>
</gene>
<sequence>MTADNSKNFVMAFMQFGTEVELLPDIPEAAADPNMESIEDVDLDMDFEAGDVDKVEYIVESIDAILDEPSGLCLNLPVHIKCTAHTFNLEASMDADKALDSALFKSVDRKAMFKAQCL</sequence>
<name>A0AA36BNV7_OCTVU</name>
<dbReference type="Proteomes" id="UP001162480">
    <property type="component" value="Chromosome 20"/>
</dbReference>
<keyword evidence="2" id="KW-1185">Reference proteome</keyword>
<dbReference type="EMBL" id="OX597833">
    <property type="protein sequence ID" value="CAI9737459.1"/>
    <property type="molecule type" value="Genomic_DNA"/>
</dbReference>